<name>A0ABV6JR53_9PROT</name>
<evidence type="ECO:0000313" key="3">
    <source>
        <dbReference type="Proteomes" id="UP001589865"/>
    </source>
</evidence>
<dbReference type="Gene3D" id="1.10.260.40">
    <property type="entry name" value="lambda repressor-like DNA-binding domains"/>
    <property type="match status" value="1"/>
</dbReference>
<dbReference type="RefSeq" id="WP_377043679.1">
    <property type="nucleotide sequence ID" value="NZ_JBHLUN010000005.1"/>
</dbReference>
<dbReference type="Pfam" id="PF01381">
    <property type="entry name" value="HTH_3"/>
    <property type="match status" value="1"/>
</dbReference>
<organism evidence="2 3">
    <name type="scientific">Roseomonas elaeocarpi</name>
    <dbReference type="NCBI Taxonomy" id="907779"/>
    <lineage>
        <taxon>Bacteria</taxon>
        <taxon>Pseudomonadati</taxon>
        <taxon>Pseudomonadota</taxon>
        <taxon>Alphaproteobacteria</taxon>
        <taxon>Acetobacterales</taxon>
        <taxon>Roseomonadaceae</taxon>
        <taxon>Roseomonas</taxon>
    </lineage>
</organism>
<feature type="domain" description="HTH cro/C1-type" evidence="1">
    <location>
        <begin position="16"/>
        <end position="51"/>
    </location>
</feature>
<dbReference type="InterPro" id="IPR001387">
    <property type="entry name" value="Cro/C1-type_HTH"/>
</dbReference>
<evidence type="ECO:0000259" key="1">
    <source>
        <dbReference type="Pfam" id="PF01381"/>
    </source>
</evidence>
<dbReference type="EMBL" id="JBHLUN010000005">
    <property type="protein sequence ID" value="MFC0407945.1"/>
    <property type="molecule type" value="Genomic_DNA"/>
</dbReference>
<evidence type="ECO:0000313" key="2">
    <source>
        <dbReference type="EMBL" id="MFC0407945.1"/>
    </source>
</evidence>
<sequence length="76" mass="7971">MKLLDWLRTTNTAGYELARRVGCSPATISRVSRGLTRPEGDLVTAIARETGGAVLPNDLFPDAVAHAPPAENAVAA</sequence>
<keyword evidence="3" id="KW-1185">Reference proteome</keyword>
<dbReference type="Proteomes" id="UP001589865">
    <property type="component" value="Unassembled WGS sequence"/>
</dbReference>
<gene>
    <name evidence="2" type="ORF">ACFFGY_06760</name>
</gene>
<dbReference type="SUPFAM" id="SSF47413">
    <property type="entry name" value="lambda repressor-like DNA-binding domains"/>
    <property type="match status" value="1"/>
</dbReference>
<accession>A0ABV6JR53</accession>
<dbReference type="CDD" id="cd00093">
    <property type="entry name" value="HTH_XRE"/>
    <property type="match status" value="1"/>
</dbReference>
<proteinExistence type="predicted"/>
<comment type="caution">
    <text evidence="2">The sequence shown here is derived from an EMBL/GenBank/DDBJ whole genome shotgun (WGS) entry which is preliminary data.</text>
</comment>
<dbReference type="InterPro" id="IPR010982">
    <property type="entry name" value="Lambda_DNA-bd_dom_sf"/>
</dbReference>
<reference evidence="2 3" key="1">
    <citation type="submission" date="2024-09" db="EMBL/GenBank/DDBJ databases">
        <authorList>
            <person name="Sun Q."/>
            <person name="Mori K."/>
        </authorList>
    </citation>
    <scope>NUCLEOTIDE SEQUENCE [LARGE SCALE GENOMIC DNA]</scope>
    <source>
        <strain evidence="2 3">TBRC 5777</strain>
    </source>
</reference>
<protein>
    <submittedName>
        <fullName evidence="2">Helix-turn-helix domain-containing protein</fullName>
    </submittedName>
</protein>